<accession>A0A0H2RA91</accession>
<keyword evidence="7" id="KW-1185">Reference proteome</keyword>
<feature type="repeat" description="WD" evidence="3">
    <location>
        <begin position="1775"/>
        <end position="1806"/>
    </location>
</feature>
<dbReference type="OrthoDB" id="674604at2759"/>
<dbReference type="SMART" id="SM00320">
    <property type="entry name" value="WD40"/>
    <property type="match status" value="7"/>
</dbReference>
<dbReference type="Proteomes" id="UP000053477">
    <property type="component" value="Unassembled WGS sequence"/>
</dbReference>
<dbReference type="SUPFAM" id="SSF50978">
    <property type="entry name" value="WD40 repeat-like"/>
    <property type="match status" value="1"/>
</dbReference>
<dbReference type="Pfam" id="PF24883">
    <property type="entry name" value="NPHP3_N"/>
    <property type="match status" value="2"/>
</dbReference>
<proteinExistence type="predicted"/>
<dbReference type="InterPro" id="IPR001680">
    <property type="entry name" value="WD40_rpt"/>
</dbReference>
<dbReference type="InterPro" id="IPR027417">
    <property type="entry name" value="P-loop_NTPase"/>
</dbReference>
<keyword evidence="1 3" id="KW-0853">WD repeat</keyword>
<dbReference type="PANTHER" id="PTHR10039">
    <property type="entry name" value="AMELOGENIN"/>
    <property type="match status" value="1"/>
</dbReference>
<dbReference type="PROSITE" id="PS50837">
    <property type="entry name" value="NACHT"/>
    <property type="match status" value="1"/>
</dbReference>
<protein>
    <submittedName>
        <fullName evidence="6">WD40 repeat-like protein</fullName>
    </submittedName>
</protein>
<dbReference type="Gene3D" id="3.40.50.300">
    <property type="entry name" value="P-loop containing nucleotide triphosphate hydrolases"/>
    <property type="match status" value="2"/>
</dbReference>
<feature type="coiled-coil region" evidence="4">
    <location>
        <begin position="832"/>
        <end position="866"/>
    </location>
</feature>
<dbReference type="PROSITE" id="PS00678">
    <property type="entry name" value="WD_REPEATS_1"/>
    <property type="match status" value="4"/>
</dbReference>
<dbReference type="SUPFAM" id="SSF52540">
    <property type="entry name" value="P-loop containing nucleoside triphosphate hydrolases"/>
    <property type="match status" value="2"/>
</dbReference>
<evidence type="ECO:0000256" key="4">
    <source>
        <dbReference type="SAM" id="Coils"/>
    </source>
</evidence>
<dbReference type="STRING" id="27342.A0A0H2RA91"/>
<dbReference type="InterPro" id="IPR020472">
    <property type="entry name" value="WD40_PAC1"/>
</dbReference>
<dbReference type="Gene3D" id="2.130.10.10">
    <property type="entry name" value="YVTN repeat-like/Quinoprotein amine dehydrogenase"/>
    <property type="match status" value="2"/>
</dbReference>
<gene>
    <name evidence="6" type="ORF">SCHPADRAFT_944544</name>
</gene>
<feature type="repeat" description="WD" evidence="3">
    <location>
        <begin position="1688"/>
        <end position="1721"/>
    </location>
</feature>
<sequence>MNAYKRNDRDASEHFAIGRSICITFRGAAKPYDKLRVLFEDWDGSATISLDKPEKEDSQRRWALDREILVFPGDILTLHILTDKGKRRRKLFKKLGNEDEHQFNVCQIEHDAIAKEFTKGRLVNASTAISVSKGDYTVSLEVVKGNIERIVDMEPNVALNPLIPQDVQGAIDSTHSLLKNAQSLQSVLDNIPVTDEAWQFLENALDTIGDAHPLATAIATALTIPYKLLRSEAEYKQELLDMTQAMIFTCKCLMDVRYHTKTTLAEGMFKSTLKLLRTAAVFIDVYCRKGRIKQIIGAQFPTKLQEFAKNLIEKKNNFQIAMILQIAHDVDSTASTASDDFLRKRLDPANQDPLGKGCLPNTRMIVLRKIQDWLDSTDSNEKILWIVGAPGAGKTTVATSIANGLKNRGEPCAKFFAKRDKPHLSDARRIWPSLAYSLADRHDGVKAALMLALRDKSNMDVQDDAVLVQFEKLINRPLEMNRKEAGSRSREIPYPIFIVDALDECYSEDNWASLLMSLARWPDGIKLIITTRYHHDVDEQPGEVSCRIDLATGDDVSADSRNDVRIFFEEKFKEMRSRSDFKFFSLPSIWPTKIEIQEMTNYAAGLFIWADMVVSYVAGTKRNAGYDPVKRLENVLNDMRDERRSGIRSGNRVDNLYARIIFEAFPNPQDDLDKTERAAAKQILAAVLLAKEPLRQRDLVELMSTDEWDSYNSVTSTLLSLKAIIPASDGQLRTCHKSVSDFMLSTERSSAALSRFVPDKSDLNSYIINAEEENKQFALACLRLMQRKHSSGFGYILARSQTRSRGFVYARQHWIDHLKDAGGAYRPLLPILRSLEDAIEVAFGRLERFKRELKLVSNEAVTLTQSICSAIGIAMESIESFGQSKSNIEALKHELVECVKGLDIARGHFQIAAVLRREASPTNDANYFLRKRLAPSDQSEVDEDCVPGTRTNILLEAQKWLKNPQAPNILWISGAPGAGKSAIATTLAKKVFPCIRLCTRVSAKRDFADRSNPSNLWRTLIYDIALSHAGLRGSVMEALLKPSVNINNQSDCMTLLIQAIKGQQYLPVVAVIDGIDECFVKDNEDWWMLLRTIADCANRSHSFKLVVASRDLNDIRSALKDISQTVRLTTGTDTLKEDNADLEKFFLSPRAALPTSWLAEDTVQLLVKHASGSFIWAKLLVGLVKLKADLPIEDIMNEDVYGSTEDVDELYARVLIDTMGQMSKEERSYSRTILSAIVLAKDILHCDFLELLPLSALSENEAKTPRCAKQLIGDLSTIITVDENLRVRIPHKSFSDFYLDRDRCSKAFKRLELSREEQHEYINHGKAGHGNLAIACLRSMNKSLKFNAYGIPTSHTLNEKIPQLITELVSKDYVLIYACQYLGEHLEKASANCENSNAIRAQAHPLLHTLLHQKALFWLEILSVAQAVPSGKRSLQAAEDLLKGYDDDLAALADDVLKFVEYFEYPITAAASHIYLSALSFSPPNSRIFRTYAPQFPNILSVTNGRREDWGDTPVTGDGHDDAVRGVAFFRDGSRLASASPDKTVRIWDSKTGKSISQPFKHGTIVYCIAVSPDGKLIASGERDGALSIWDSETGARKLNMTDAHSIVIFSVAFSPDGSHIVTGSLGKTAKVWNTASGDLCFGPLTGHTDGVISVAFSPDGTLIASGSDDHTIRIWDATTGNSRREPLVWHTGSVCCLAFTTDGHYLATGSYDETICLWNIIDGFTQMSFINSGSALRSISFLPKSETLVSSHHHGFFHFWNLRAGELHKLCNPIHGHTDQVISIAFSPDGLLLASGSNDKSIKIWAVPLSTTPMQYVVSNLDQRGNLVLSDNCYIDYDGWLWDSHGKDAKVLFWVPKRNRGGFWFPRNTAVIHNNVTKIDFSKFVHGENWAECAKPVESKE</sequence>
<evidence type="ECO:0000313" key="6">
    <source>
        <dbReference type="EMBL" id="KLO08317.1"/>
    </source>
</evidence>
<dbReference type="InterPro" id="IPR056884">
    <property type="entry name" value="NPHP3-like_N"/>
</dbReference>
<keyword evidence="2" id="KW-0677">Repeat</keyword>
<feature type="repeat" description="WD" evidence="3">
    <location>
        <begin position="1517"/>
        <end position="1558"/>
    </location>
</feature>
<name>A0A0H2RA91_9AGAM</name>
<reference evidence="6 7" key="1">
    <citation type="submission" date="2015-04" db="EMBL/GenBank/DDBJ databases">
        <title>Complete genome sequence of Schizopora paradoxa KUC8140, a cosmopolitan wood degrader in East Asia.</title>
        <authorList>
            <consortium name="DOE Joint Genome Institute"/>
            <person name="Min B."/>
            <person name="Park H."/>
            <person name="Jang Y."/>
            <person name="Kim J.-J."/>
            <person name="Kim K.H."/>
            <person name="Pangilinan J."/>
            <person name="Lipzen A."/>
            <person name="Riley R."/>
            <person name="Grigoriev I.V."/>
            <person name="Spatafora J.W."/>
            <person name="Choi I.-G."/>
        </authorList>
    </citation>
    <scope>NUCLEOTIDE SEQUENCE [LARGE SCALE GENOMIC DNA]</scope>
    <source>
        <strain evidence="6 7">KUC8140</strain>
    </source>
</reference>
<evidence type="ECO:0000256" key="2">
    <source>
        <dbReference type="ARBA" id="ARBA00022737"/>
    </source>
</evidence>
<keyword evidence="4" id="KW-0175">Coiled coil</keyword>
<dbReference type="PROSITE" id="PS50294">
    <property type="entry name" value="WD_REPEATS_REGION"/>
    <property type="match status" value="6"/>
</dbReference>
<feature type="repeat" description="WD" evidence="3">
    <location>
        <begin position="1559"/>
        <end position="1600"/>
    </location>
</feature>
<organism evidence="6 7">
    <name type="scientific">Schizopora paradoxa</name>
    <dbReference type="NCBI Taxonomy" id="27342"/>
    <lineage>
        <taxon>Eukaryota</taxon>
        <taxon>Fungi</taxon>
        <taxon>Dikarya</taxon>
        <taxon>Basidiomycota</taxon>
        <taxon>Agaricomycotina</taxon>
        <taxon>Agaricomycetes</taxon>
        <taxon>Hymenochaetales</taxon>
        <taxon>Schizoporaceae</taxon>
        <taxon>Schizopora</taxon>
    </lineage>
</organism>
<dbReference type="InParanoid" id="A0A0H2RA91"/>
<evidence type="ECO:0000256" key="1">
    <source>
        <dbReference type="ARBA" id="ARBA00022574"/>
    </source>
</evidence>
<dbReference type="InterPro" id="IPR007111">
    <property type="entry name" value="NACHT_NTPase"/>
</dbReference>
<dbReference type="CDD" id="cd00200">
    <property type="entry name" value="WD40"/>
    <property type="match status" value="1"/>
</dbReference>
<dbReference type="InterPro" id="IPR015943">
    <property type="entry name" value="WD40/YVTN_repeat-like_dom_sf"/>
</dbReference>
<dbReference type="InterPro" id="IPR019775">
    <property type="entry name" value="WD40_repeat_CS"/>
</dbReference>
<evidence type="ECO:0000256" key="3">
    <source>
        <dbReference type="PROSITE-ProRule" id="PRU00221"/>
    </source>
</evidence>
<evidence type="ECO:0000313" key="7">
    <source>
        <dbReference type="Proteomes" id="UP000053477"/>
    </source>
</evidence>
<dbReference type="EMBL" id="KQ086096">
    <property type="protein sequence ID" value="KLO08317.1"/>
    <property type="molecule type" value="Genomic_DNA"/>
</dbReference>
<dbReference type="InterPro" id="IPR036322">
    <property type="entry name" value="WD40_repeat_dom_sf"/>
</dbReference>
<dbReference type="PANTHER" id="PTHR10039:SF17">
    <property type="entry name" value="FUNGAL STAND N-TERMINAL GOODBYE DOMAIN-CONTAINING PROTEIN-RELATED"/>
    <property type="match status" value="1"/>
</dbReference>
<dbReference type="PROSITE" id="PS50082">
    <property type="entry name" value="WD_REPEATS_2"/>
    <property type="match status" value="6"/>
</dbReference>
<feature type="domain" description="NACHT" evidence="5">
    <location>
        <begin position="382"/>
        <end position="532"/>
    </location>
</feature>
<dbReference type="SUPFAM" id="SSF69304">
    <property type="entry name" value="Tricorn protease N-terminal domain"/>
    <property type="match status" value="1"/>
</dbReference>
<evidence type="ECO:0000259" key="5">
    <source>
        <dbReference type="PROSITE" id="PS50837"/>
    </source>
</evidence>
<dbReference type="Pfam" id="PF00400">
    <property type="entry name" value="WD40"/>
    <property type="match status" value="6"/>
</dbReference>
<feature type="repeat" description="WD" evidence="3">
    <location>
        <begin position="1602"/>
        <end position="1638"/>
    </location>
</feature>
<feature type="repeat" description="WD" evidence="3">
    <location>
        <begin position="1645"/>
        <end position="1686"/>
    </location>
</feature>
<dbReference type="PRINTS" id="PR00320">
    <property type="entry name" value="GPROTEINBRPT"/>
</dbReference>